<organism evidence="1 2">
    <name type="scientific">Methylacidimicrobium tartarophylax</name>
    <dbReference type="NCBI Taxonomy" id="1041768"/>
    <lineage>
        <taxon>Bacteria</taxon>
        <taxon>Pseudomonadati</taxon>
        <taxon>Verrucomicrobiota</taxon>
        <taxon>Methylacidimicrobium</taxon>
    </lineage>
</organism>
<dbReference type="EMBL" id="CABFVA020000007">
    <property type="protein sequence ID" value="VVM04613.1"/>
    <property type="molecule type" value="Genomic_DNA"/>
</dbReference>
<dbReference type="AlphaFoldDB" id="A0A5E6MA36"/>
<name>A0A5E6MA36_9BACT</name>
<protein>
    <submittedName>
        <fullName evidence="1">Uncharacterized protein</fullName>
    </submittedName>
</protein>
<dbReference type="Proteomes" id="UP000334923">
    <property type="component" value="Unassembled WGS sequence"/>
</dbReference>
<gene>
    <name evidence="1" type="ORF">MAMT_00184</name>
</gene>
<evidence type="ECO:0000313" key="2">
    <source>
        <dbReference type="Proteomes" id="UP000334923"/>
    </source>
</evidence>
<accession>A0A5E6MA36</accession>
<proteinExistence type="predicted"/>
<keyword evidence="2" id="KW-1185">Reference proteome</keyword>
<sequence length="336" mass="37400">MRHLPLFMVKSLRTLAMFIPILLFPLSGSGGTLSPQAQEMAAQLPKLTAADTLRYLHDADPKVLEEVLLSPGGVVDILDPGLRWSPELAKAHKVTYSSDPPLPYEAIGRAYDKIVPYLKELIALATALPAPILRVIEQAVHNLTPEDWEAEDKKYSAVEGNEINETWRYLRNAYEGLEAPHEVVEALDALGPVVFERFHRLSMSEEMRQAMVDEFIQTVSSWGSEKFNQILSNPYGAARFLQAYAVFPIGPANMPPWFSRDLQQFVWKPVFAKALRRLGVSVGLPGGDRIFGLQSEGAADALQSVAGGLHDQRMEDHIIAVENQLRDEVDARGYLD</sequence>
<evidence type="ECO:0000313" key="1">
    <source>
        <dbReference type="EMBL" id="VVM04613.1"/>
    </source>
</evidence>
<reference evidence="1 2" key="1">
    <citation type="submission" date="2019-09" db="EMBL/GenBank/DDBJ databases">
        <authorList>
            <person name="Cremers G."/>
        </authorList>
    </citation>
    <scope>NUCLEOTIDE SEQUENCE [LARGE SCALE GENOMIC DNA]</scope>
    <source>
        <strain evidence="1">4A</strain>
    </source>
</reference>